<feature type="domain" description="DSBA-like thioredoxin" evidence="1">
    <location>
        <begin position="2"/>
        <end position="204"/>
    </location>
</feature>
<dbReference type="AlphaFoldDB" id="A0A1D7QQL0"/>
<dbReference type="PANTHER" id="PTHR13887:SF41">
    <property type="entry name" value="THIOREDOXIN SUPERFAMILY PROTEIN"/>
    <property type="match status" value="1"/>
</dbReference>
<dbReference type="Proteomes" id="UP000094313">
    <property type="component" value="Chromosome"/>
</dbReference>
<dbReference type="GO" id="GO:0016491">
    <property type="term" value="F:oxidoreductase activity"/>
    <property type="evidence" value="ECO:0007669"/>
    <property type="project" value="InterPro"/>
</dbReference>
<organism evidence="2 3">
    <name type="scientific">Pedobacter steynii</name>
    <dbReference type="NCBI Taxonomy" id="430522"/>
    <lineage>
        <taxon>Bacteria</taxon>
        <taxon>Pseudomonadati</taxon>
        <taxon>Bacteroidota</taxon>
        <taxon>Sphingobacteriia</taxon>
        <taxon>Sphingobacteriales</taxon>
        <taxon>Sphingobacteriaceae</taxon>
        <taxon>Pedobacter</taxon>
    </lineage>
</organism>
<evidence type="ECO:0000313" key="2">
    <source>
        <dbReference type="EMBL" id="AOM80911.1"/>
    </source>
</evidence>
<name>A0A1D7QQL0_9SPHI</name>
<dbReference type="EMBL" id="CP017141">
    <property type="protein sequence ID" value="AOM80911.1"/>
    <property type="molecule type" value="Genomic_DNA"/>
</dbReference>
<dbReference type="InterPro" id="IPR001853">
    <property type="entry name" value="DSBA-like_thioredoxin_dom"/>
</dbReference>
<reference evidence="2 3" key="1">
    <citation type="submission" date="2016-08" db="EMBL/GenBank/DDBJ databases">
        <authorList>
            <person name="Seilhamer J.J."/>
        </authorList>
    </citation>
    <scope>NUCLEOTIDE SEQUENCE [LARGE SCALE GENOMIC DNA]</scope>
    <source>
        <strain evidence="2 3">DX4</strain>
    </source>
</reference>
<dbReference type="SUPFAM" id="SSF52833">
    <property type="entry name" value="Thioredoxin-like"/>
    <property type="match status" value="1"/>
</dbReference>
<keyword evidence="3" id="KW-1185">Reference proteome</keyword>
<protein>
    <submittedName>
        <fullName evidence="2">Disulfide bond formation protein DsbA</fullName>
    </submittedName>
</protein>
<evidence type="ECO:0000259" key="1">
    <source>
        <dbReference type="Pfam" id="PF01323"/>
    </source>
</evidence>
<dbReference type="InterPro" id="IPR036249">
    <property type="entry name" value="Thioredoxin-like_sf"/>
</dbReference>
<dbReference type="Gene3D" id="3.40.30.10">
    <property type="entry name" value="Glutaredoxin"/>
    <property type="match status" value="1"/>
</dbReference>
<sequence>MRVDIWSDVMCPFCYIGKRKFETALAAFPDRKSVEVVWHSFQINPTLAHQPDKDFYTYVAELKGQSREWSIRIHESLIQTAKSVGLDYRLDQAKITNSFDAHRVIQLAKKDHLTNEVEERFFKAYFTEGALMSDHATLIKLAVEAGLAEHEVRQVLDSDRYADDVKKDGEKVKSLGASGVPFFLMNQKYAVSGAQTSEFFTETLTRAFKSWRADNPASLEINNGPICTPEGKCE</sequence>
<dbReference type="KEGG" id="psty:BFS30_20455"/>
<proteinExistence type="predicted"/>
<evidence type="ECO:0000313" key="3">
    <source>
        <dbReference type="Proteomes" id="UP000094313"/>
    </source>
</evidence>
<accession>A0A1D7QQL0</accession>
<dbReference type="Pfam" id="PF01323">
    <property type="entry name" value="DSBA"/>
    <property type="match status" value="1"/>
</dbReference>
<dbReference type="CDD" id="cd03024">
    <property type="entry name" value="DsbA_FrnE"/>
    <property type="match status" value="1"/>
</dbReference>
<gene>
    <name evidence="2" type="ORF">BFS30_20455</name>
</gene>
<dbReference type="PANTHER" id="PTHR13887">
    <property type="entry name" value="GLUTATHIONE S-TRANSFERASE KAPPA"/>
    <property type="match status" value="1"/>
</dbReference>